<evidence type="ECO:0000313" key="2">
    <source>
        <dbReference type="EMBL" id="MFG6429889.1"/>
    </source>
</evidence>
<proteinExistence type="predicted"/>
<feature type="region of interest" description="Disordered" evidence="1">
    <location>
        <begin position="1"/>
        <end position="26"/>
    </location>
</feature>
<name>A0ABW7EZT4_9BURK</name>
<dbReference type="EMBL" id="JBIGHV010000003">
    <property type="protein sequence ID" value="MFG6429889.1"/>
    <property type="molecule type" value="Genomic_DNA"/>
</dbReference>
<comment type="caution">
    <text evidence="2">The sequence shown here is derived from an EMBL/GenBank/DDBJ whole genome shotgun (WGS) entry which is preliminary data.</text>
</comment>
<protein>
    <submittedName>
        <fullName evidence="2">Uncharacterized protein</fullName>
    </submittedName>
</protein>
<organism evidence="2 3">
    <name type="scientific">Pelomonas parva</name>
    <dbReference type="NCBI Taxonomy" id="3299032"/>
    <lineage>
        <taxon>Bacteria</taxon>
        <taxon>Pseudomonadati</taxon>
        <taxon>Pseudomonadota</taxon>
        <taxon>Betaproteobacteria</taxon>
        <taxon>Burkholderiales</taxon>
        <taxon>Sphaerotilaceae</taxon>
        <taxon>Roseateles</taxon>
    </lineage>
</organism>
<accession>A0ABW7EZT4</accession>
<sequence>MAKLVDRSSPHRHLVPSASLKSDYEASVQARRTASTKVGSLSREQAQSYLNQRRTFESKEDDLTLALAAAR</sequence>
<dbReference type="RefSeq" id="WP_394477710.1">
    <property type="nucleotide sequence ID" value="NZ_JBIGHV010000003.1"/>
</dbReference>
<gene>
    <name evidence="2" type="ORF">ACG00Y_08215</name>
</gene>
<evidence type="ECO:0000256" key="1">
    <source>
        <dbReference type="SAM" id="MobiDB-lite"/>
    </source>
</evidence>
<reference evidence="2 3" key="1">
    <citation type="submission" date="2024-08" db="EMBL/GenBank/DDBJ databases">
        <authorList>
            <person name="Lu H."/>
        </authorList>
    </citation>
    <scope>NUCLEOTIDE SEQUENCE [LARGE SCALE GENOMIC DNA]</scope>
    <source>
        <strain evidence="2 3">LYH14W</strain>
    </source>
</reference>
<evidence type="ECO:0000313" key="3">
    <source>
        <dbReference type="Proteomes" id="UP001606210"/>
    </source>
</evidence>
<dbReference type="Proteomes" id="UP001606210">
    <property type="component" value="Unassembled WGS sequence"/>
</dbReference>
<keyword evidence="3" id="KW-1185">Reference proteome</keyword>